<comment type="caution">
    <text evidence="3">The sequence shown here is derived from an EMBL/GenBank/DDBJ whole genome shotgun (WGS) entry which is preliminary data.</text>
</comment>
<dbReference type="GO" id="GO:0003677">
    <property type="term" value="F:DNA binding"/>
    <property type="evidence" value="ECO:0007669"/>
    <property type="project" value="UniProtKB-UniRule"/>
</dbReference>
<name>A0A1Q9B041_9HYPH</name>
<sequence>MEGRMTRARISENGTLTLPRALREAVGLSPGAEVEISQSGGRLVVEPVPPAALEVEAGEGAKRLTVAEFLAQRIPYDGPPMTDEMMDKAILDEARRRWERVQRQLDEDLRD</sequence>
<dbReference type="SMART" id="SM00966">
    <property type="entry name" value="SpoVT_AbrB"/>
    <property type="match status" value="1"/>
</dbReference>
<evidence type="ECO:0000313" key="4">
    <source>
        <dbReference type="Proteomes" id="UP000186364"/>
    </source>
</evidence>
<dbReference type="Pfam" id="PF04014">
    <property type="entry name" value="MazE_antitoxin"/>
    <property type="match status" value="1"/>
</dbReference>
<feature type="domain" description="SpoVT-AbrB" evidence="2">
    <location>
        <begin position="5"/>
        <end position="50"/>
    </location>
</feature>
<dbReference type="InterPro" id="IPR037914">
    <property type="entry name" value="SpoVT-AbrB_sf"/>
</dbReference>
<dbReference type="InterPro" id="IPR007159">
    <property type="entry name" value="SpoVT-AbrB_dom"/>
</dbReference>
<gene>
    <name evidence="3" type="ORF">BJF93_21460</name>
</gene>
<evidence type="ECO:0000256" key="1">
    <source>
        <dbReference type="PROSITE-ProRule" id="PRU01076"/>
    </source>
</evidence>
<dbReference type="PROSITE" id="PS51740">
    <property type="entry name" value="SPOVT_ABRB"/>
    <property type="match status" value="1"/>
</dbReference>
<evidence type="ECO:0000313" key="3">
    <source>
        <dbReference type="EMBL" id="OLP61340.1"/>
    </source>
</evidence>
<keyword evidence="4" id="KW-1185">Reference proteome</keyword>
<dbReference type="Proteomes" id="UP000186364">
    <property type="component" value="Unassembled WGS sequence"/>
</dbReference>
<proteinExistence type="predicted"/>
<dbReference type="SUPFAM" id="SSF89447">
    <property type="entry name" value="AbrB/MazE/MraZ-like"/>
    <property type="match status" value="1"/>
</dbReference>
<evidence type="ECO:0000259" key="2">
    <source>
        <dbReference type="PROSITE" id="PS51740"/>
    </source>
</evidence>
<reference evidence="3 4" key="1">
    <citation type="submission" date="2016-09" db="EMBL/GenBank/DDBJ databases">
        <title>Rhizobium sp. nov., a novel species isolated from the rice rhizosphere.</title>
        <authorList>
            <person name="Zhao J."/>
            <person name="Zhang X."/>
        </authorList>
    </citation>
    <scope>NUCLEOTIDE SEQUENCE [LARGE SCALE GENOMIC DNA]</scope>
    <source>
        <strain evidence="3 4">1.7048</strain>
    </source>
</reference>
<accession>A0A1Q9B041</accession>
<dbReference type="Gene3D" id="2.10.260.10">
    <property type="match status" value="1"/>
</dbReference>
<dbReference type="EMBL" id="MKIP01000033">
    <property type="protein sequence ID" value="OLP61340.1"/>
    <property type="molecule type" value="Genomic_DNA"/>
</dbReference>
<keyword evidence="1" id="KW-0238">DNA-binding</keyword>
<dbReference type="AlphaFoldDB" id="A0A1Q9B041"/>
<organism evidence="3 4">
    <name type="scientific">Xaviernesmea oryzae</name>
    <dbReference type="NCBI Taxonomy" id="464029"/>
    <lineage>
        <taxon>Bacteria</taxon>
        <taxon>Pseudomonadati</taxon>
        <taxon>Pseudomonadota</taxon>
        <taxon>Alphaproteobacteria</taxon>
        <taxon>Hyphomicrobiales</taxon>
        <taxon>Rhizobiaceae</taxon>
        <taxon>Rhizobium/Agrobacterium group</taxon>
        <taxon>Xaviernesmea</taxon>
    </lineage>
</organism>
<protein>
    <recommendedName>
        <fullName evidence="2">SpoVT-AbrB domain-containing protein</fullName>
    </recommendedName>
</protein>